<dbReference type="GO" id="GO:0003677">
    <property type="term" value="F:DNA binding"/>
    <property type="evidence" value="ECO:0007669"/>
    <property type="project" value="InterPro"/>
</dbReference>
<reference evidence="6" key="1">
    <citation type="journal article" date="2020" name="mSystems">
        <title>Genome- and Community-Level Interaction Insights into Carbon Utilization and Element Cycling Functions of Hydrothermarchaeota in Hydrothermal Sediment.</title>
        <authorList>
            <person name="Zhou Z."/>
            <person name="Liu Y."/>
            <person name="Xu W."/>
            <person name="Pan J."/>
            <person name="Luo Z.H."/>
            <person name="Li M."/>
        </authorList>
    </citation>
    <scope>NUCLEOTIDE SEQUENCE [LARGE SCALE GENOMIC DNA]</scope>
    <source>
        <strain evidence="6">SpSt-479</strain>
    </source>
</reference>
<dbReference type="AlphaFoldDB" id="A0A7V3E7V2"/>
<feature type="domain" description="DNA methylase N-4/N-6" evidence="5">
    <location>
        <begin position="62"/>
        <end position="284"/>
    </location>
</feature>
<evidence type="ECO:0000313" key="6">
    <source>
        <dbReference type="EMBL" id="HFI91728.1"/>
    </source>
</evidence>
<keyword evidence="3 6" id="KW-0808">Transferase</keyword>
<evidence type="ECO:0000256" key="2">
    <source>
        <dbReference type="ARBA" id="ARBA00022603"/>
    </source>
</evidence>
<dbReference type="InterPro" id="IPR029063">
    <property type="entry name" value="SAM-dependent_MTases_sf"/>
</dbReference>
<dbReference type="Gene3D" id="3.40.50.150">
    <property type="entry name" value="Vaccinia Virus protein VP39"/>
    <property type="match status" value="1"/>
</dbReference>
<keyword evidence="2 6" id="KW-0489">Methyltransferase</keyword>
<evidence type="ECO:0000256" key="3">
    <source>
        <dbReference type="ARBA" id="ARBA00022679"/>
    </source>
</evidence>
<gene>
    <name evidence="6" type="ORF">ENS31_09425</name>
</gene>
<protein>
    <recommendedName>
        <fullName evidence="4">Methyltransferase</fullName>
        <ecNumber evidence="4">2.1.1.-</ecNumber>
    </recommendedName>
</protein>
<evidence type="ECO:0000256" key="4">
    <source>
        <dbReference type="RuleBase" id="RU362026"/>
    </source>
</evidence>
<evidence type="ECO:0000256" key="1">
    <source>
        <dbReference type="ARBA" id="ARBA00006594"/>
    </source>
</evidence>
<sequence length="321" mass="37949">MNSETKKFAPLNRTMTLSSDDEKKFAQDLLHLKKRTVVKEIENRIINQDLFEAINFLPDKFVDLLFLDPPYNLNKKFSQTNFRKKSLRSYEEWLESWFEKLIPLLKPEASVYFCSDWQTSISAFNVLNKYLKVRNRITWEREKGRGSTKNWKNCHEDIWFCTMSDSYYFNADAVKIKRKVLAPYRDENKKPKDWKSEREGNYRLTHPSNIWTDLTIPFWSMPENTEHPTQKPEKLLAKIILASSREGDFVFDPFCGVGTSVVVAKKLNRKFCGIEIEKKYALLALKRLNLAEKDKSIQGYADGVFWERNTLREQINNKKSK</sequence>
<dbReference type="PRINTS" id="PR00508">
    <property type="entry name" value="S21N4MTFRASE"/>
</dbReference>
<dbReference type="GO" id="GO:0032259">
    <property type="term" value="P:methylation"/>
    <property type="evidence" value="ECO:0007669"/>
    <property type="project" value="UniProtKB-KW"/>
</dbReference>
<dbReference type="GO" id="GO:0005737">
    <property type="term" value="C:cytoplasm"/>
    <property type="evidence" value="ECO:0007669"/>
    <property type="project" value="TreeGrafter"/>
</dbReference>
<organism evidence="6">
    <name type="scientific">Ignavibacterium album</name>
    <dbReference type="NCBI Taxonomy" id="591197"/>
    <lineage>
        <taxon>Bacteria</taxon>
        <taxon>Pseudomonadati</taxon>
        <taxon>Ignavibacteriota</taxon>
        <taxon>Ignavibacteria</taxon>
        <taxon>Ignavibacteriales</taxon>
        <taxon>Ignavibacteriaceae</taxon>
        <taxon>Ignavibacterium</taxon>
    </lineage>
</organism>
<evidence type="ECO:0000259" key="5">
    <source>
        <dbReference type="Pfam" id="PF01555"/>
    </source>
</evidence>
<dbReference type="GO" id="GO:0009007">
    <property type="term" value="F:site-specific DNA-methyltransferase (adenine-specific) activity"/>
    <property type="evidence" value="ECO:0007669"/>
    <property type="project" value="TreeGrafter"/>
</dbReference>
<dbReference type="SUPFAM" id="SSF53335">
    <property type="entry name" value="S-adenosyl-L-methionine-dependent methyltransferases"/>
    <property type="match status" value="1"/>
</dbReference>
<dbReference type="InterPro" id="IPR001091">
    <property type="entry name" value="RM_Methyltransferase"/>
</dbReference>
<proteinExistence type="inferred from homology"/>
<dbReference type="PROSITE" id="PS00092">
    <property type="entry name" value="N6_MTASE"/>
    <property type="match status" value="1"/>
</dbReference>
<dbReference type="EC" id="2.1.1.-" evidence="4"/>
<dbReference type="InterPro" id="IPR002052">
    <property type="entry name" value="DNA_methylase_N6_adenine_CS"/>
</dbReference>
<dbReference type="GO" id="GO:0008170">
    <property type="term" value="F:N-methyltransferase activity"/>
    <property type="evidence" value="ECO:0007669"/>
    <property type="project" value="InterPro"/>
</dbReference>
<dbReference type="PANTHER" id="PTHR13370">
    <property type="entry name" value="RNA METHYLASE-RELATED"/>
    <property type="match status" value="1"/>
</dbReference>
<name>A0A7V3E7V2_9BACT</name>
<accession>A0A7V3E7V2</accession>
<dbReference type="PANTHER" id="PTHR13370:SF3">
    <property type="entry name" value="TRNA (GUANINE(10)-N2)-METHYLTRANSFERASE HOMOLOG"/>
    <property type="match status" value="1"/>
</dbReference>
<comment type="similarity">
    <text evidence="1 4">Belongs to the N(4)/N(6)-methyltransferase family.</text>
</comment>
<dbReference type="Pfam" id="PF01555">
    <property type="entry name" value="N6_N4_Mtase"/>
    <property type="match status" value="1"/>
</dbReference>
<dbReference type="InterPro" id="IPR002941">
    <property type="entry name" value="DNA_methylase_N4/N6"/>
</dbReference>
<dbReference type="EMBL" id="DSUJ01000008">
    <property type="protein sequence ID" value="HFI91728.1"/>
    <property type="molecule type" value="Genomic_DNA"/>
</dbReference>
<comment type="caution">
    <text evidence="6">The sequence shown here is derived from an EMBL/GenBank/DDBJ whole genome shotgun (WGS) entry which is preliminary data.</text>
</comment>